<keyword evidence="4" id="KW-1185">Reference proteome</keyword>
<feature type="region of interest" description="Disordered" evidence="2">
    <location>
        <begin position="29"/>
        <end position="60"/>
    </location>
</feature>
<evidence type="ECO:0000256" key="1">
    <source>
        <dbReference type="SAM" id="Coils"/>
    </source>
</evidence>
<protein>
    <recommendedName>
        <fullName evidence="5">Magnesium transporter MgtE intracellular domain-containing protein</fullName>
    </recommendedName>
</protein>
<evidence type="ECO:0000313" key="4">
    <source>
        <dbReference type="Proteomes" id="UP000798046"/>
    </source>
</evidence>
<comment type="caution">
    <text evidence="3">The sequence shown here is derived from an EMBL/GenBank/DDBJ whole genome shotgun (WGS) entry which is preliminary data.</text>
</comment>
<organism evidence="3 4">
    <name type="scientific">Oryzomonas sagensis</name>
    <dbReference type="NCBI Taxonomy" id="2603857"/>
    <lineage>
        <taxon>Bacteria</taxon>
        <taxon>Pseudomonadati</taxon>
        <taxon>Thermodesulfobacteriota</taxon>
        <taxon>Desulfuromonadia</taxon>
        <taxon>Geobacterales</taxon>
        <taxon>Geobacteraceae</taxon>
        <taxon>Oryzomonas</taxon>
    </lineage>
</organism>
<evidence type="ECO:0000313" key="3">
    <source>
        <dbReference type="EMBL" id="KAB0671645.1"/>
    </source>
</evidence>
<name>A0ABQ6TRJ6_9BACT</name>
<keyword evidence="1" id="KW-0175">Coiled coil</keyword>
<proteinExistence type="predicted"/>
<sequence>MMFRPARLLTRVSVVAGLVVGMVALEPPWAGAESGSSARRGAGGGKEAAQDQTFSASRAAREEKAIQDARRQQLVTKEAALAAKEQELKKLSAKLEAQVKALEESKKRVDESMKVRSTAQKKTQDEKMQRMVKLFKTLRGEQAGQYIDSLHEDLALALLSRLDTKTVAKLAPFINQPRVVKWISENLRGR</sequence>
<feature type="coiled-coil region" evidence="1">
    <location>
        <begin position="74"/>
        <end position="112"/>
    </location>
</feature>
<gene>
    <name evidence="3" type="ORF">F6V30_03455</name>
</gene>
<dbReference type="Proteomes" id="UP000798046">
    <property type="component" value="Unassembled WGS sequence"/>
</dbReference>
<dbReference type="EMBL" id="VZRA01000001">
    <property type="protein sequence ID" value="KAB0671645.1"/>
    <property type="molecule type" value="Genomic_DNA"/>
</dbReference>
<evidence type="ECO:0000256" key="2">
    <source>
        <dbReference type="SAM" id="MobiDB-lite"/>
    </source>
</evidence>
<feature type="compositionally biased region" description="Low complexity" evidence="2">
    <location>
        <begin position="29"/>
        <end position="40"/>
    </location>
</feature>
<reference evidence="3 4" key="1">
    <citation type="journal article" date="2020" name="Microorganisms">
        <title>Description of Three Novel Members in the Family Geobacteraceae, Oryzomonas japonicum gen. nov., sp. nov., Oryzomonas sagensis sp. nov., and Oryzomonas ruber sp. nov.</title>
        <authorList>
            <person name="Xu Z."/>
            <person name="Masuda Y."/>
            <person name="Hayakawa C."/>
            <person name="Ushijima N."/>
            <person name="Kawano K."/>
            <person name="Shiratori Y."/>
            <person name="Senoo K."/>
            <person name="Itoh H."/>
        </authorList>
    </citation>
    <scope>NUCLEOTIDE SEQUENCE [LARGE SCALE GENOMIC DNA]</scope>
    <source>
        <strain evidence="3 4">Red100</strain>
    </source>
</reference>
<evidence type="ECO:0008006" key="5">
    <source>
        <dbReference type="Google" id="ProtNLM"/>
    </source>
</evidence>
<accession>A0ABQ6TRJ6</accession>
<dbReference type="RefSeq" id="WP_151155092.1">
    <property type="nucleotide sequence ID" value="NZ_VZRA01000001.1"/>
</dbReference>